<dbReference type="Proteomes" id="UP000673975">
    <property type="component" value="Unassembled WGS sequence"/>
</dbReference>
<keyword evidence="2" id="KW-1185">Reference proteome</keyword>
<reference evidence="1" key="1">
    <citation type="submission" date="2021-02" db="EMBL/GenBank/DDBJ databases">
        <title>Natronogracilivirga saccharolytica gen. nov. sp. nov. a new anaerobic, haloalkiliphilic carbohydrate-fermenting bacterium from soda lake and proposing of Cyclonatronumiaceae fam. nov. in the phylum Balneolaeota.</title>
        <authorList>
            <person name="Zhilina T.N."/>
            <person name="Sorokin D.Y."/>
            <person name="Zavarzina D.G."/>
            <person name="Toshchakov S.V."/>
            <person name="Kublanov I.V."/>
        </authorList>
    </citation>
    <scope>NUCLEOTIDE SEQUENCE</scope>
    <source>
        <strain evidence="1">Z-1702</strain>
    </source>
</reference>
<organism evidence="1 2">
    <name type="scientific">Natronogracilivirga saccharolytica</name>
    <dbReference type="NCBI Taxonomy" id="2812953"/>
    <lineage>
        <taxon>Bacteria</taxon>
        <taxon>Pseudomonadati</taxon>
        <taxon>Balneolota</taxon>
        <taxon>Balneolia</taxon>
        <taxon>Balneolales</taxon>
        <taxon>Cyclonatronaceae</taxon>
        <taxon>Natronogracilivirga</taxon>
    </lineage>
</organism>
<protein>
    <submittedName>
        <fullName evidence="1">DUF4412 domain-containing protein</fullName>
    </submittedName>
</protein>
<gene>
    <name evidence="1" type="ORF">NATSA_10720</name>
</gene>
<proteinExistence type="predicted"/>
<sequence>MPVSARGSMFNLLMILIVTGAFTFSFLKPAQAESASDEAAFQGKVTLARYSVDAAGEREIKSRTPLIVHPDYILLEQSDGSSVDLLGNVQASGIIVRQKQEDFVFLTTDRNAVVMNKQELQQMINMLDSMRGNNNQSRSEADDIKLEPTGEQKELDGYTVKKWKLIPDGGVAEWHIWVTDELVIPWGLLAENWLTRRTLFSGLPVEEWLEEKKLPLQAEFWNGGKLAEVIKIEDIEHESIDHTRFQIPDGYKQINFQQMLFDRMRNR</sequence>
<evidence type="ECO:0000313" key="2">
    <source>
        <dbReference type="Proteomes" id="UP000673975"/>
    </source>
</evidence>
<comment type="caution">
    <text evidence="1">The sequence shown here is derived from an EMBL/GenBank/DDBJ whole genome shotgun (WGS) entry which is preliminary data.</text>
</comment>
<accession>A0A8J7RUD4</accession>
<name>A0A8J7RUD4_9BACT</name>
<dbReference type="EMBL" id="JAFIDN010000008">
    <property type="protein sequence ID" value="MBP3193137.1"/>
    <property type="molecule type" value="Genomic_DNA"/>
</dbReference>
<evidence type="ECO:0000313" key="1">
    <source>
        <dbReference type="EMBL" id="MBP3193137.1"/>
    </source>
</evidence>
<dbReference type="AlphaFoldDB" id="A0A8J7RUD4"/>